<feature type="transmembrane region" description="Helical" evidence="12">
    <location>
        <begin position="118"/>
        <end position="135"/>
    </location>
</feature>
<dbReference type="CDD" id="cd00082">
    <property type="entry name" value="HisKA"/>
    <property type="match status" value="1"/>
</dbReference>
<evidence type="ECO:0000256" key="2">
    <source>
        <dbReference type="ARBA" id="ARBA00004236"/>
    </source>
</evidence>
<evidence type="ECO:0000259" key="13">
    <source>
        <dbReference type="PROSITE" id="PS50109"/>
    </source>
</evidence>
<keyword evidence="12" id="KW-0812">Transmembrane</keyword>
<dbReference type="PANTHER" id="PTHR43711">
    <property type="entry name" value="TWO-COMPONENT HISTIDINE KINASE"/>
    <property type="match status" value="1"/>
</dbReference>
<dbReference type="AlphaFoldDB" id="A0A0F9WW96"/>
<dbReference type="SMART" id="SM00388">
    <property type="entry name" value="HisKA"/>
    <property type="match status" value="1"/>
</dbReference>
<comment type="caution">
    <text evidence="14">The sequence shown here is derived from an EMBL/GenBank/DDBJ whole genome shotgun (WGS) entry which is preliminary data.</text>
</comment>
<keyword evidence="7" id="KW-0547">Nucleotide-binding</keyword>
<dbReference type="InterPro" id="IPR050736">
    <property type="entry name" value="Sensor_HK_Regulatory"/>
</dbReference>
<dbReference type="InterPro" id="IPR005467">
    <property type="entry name" value="His_kinase_dom"/>
</dbReference>
<reference evidence="14" key="1">
    <citation type="journal article" date="2015" name="Nature">
        <title>Complex archaea that bridge the gap between prokaryotes and eukaryotes.</title>
        <authorList>
            <person name="Spang A."/>
            <person name="Saw J.H."/>
            <person name="Jorgensen S.L."/>
            <person name="Zaremba-Niedzwiedzka K."/>
            <person name="Martijn J."/>
            <person name="Lind A.E."/>
            <person name="van Eijk R."/>
            <person name="Schleper C."/>
            <person name="Guy L."/>
            <person name="Ettema T.J."/>
        </authorList>
    </citation>
    <scope>NUCLEOTIDE SEQUENCE</scope>
</reference>
<dbReference type="Pfam" id="PF02518">
    <property type="entry name" value="HATPase_c"/>
    <property type="match status" value="1"/>
</dbReference>
<keyword evidence="6" id="KW-0808">Transferase</keyword>
<feature type="transmembrane region" description="Helical" evidence="12">
    <location>
        <begin position="92"/>
        <end position="112"/>
    </location>
</feature>
<dbReference type="EMBL" id="LAZR01000188">
    <property type="protein sequence ID" value="KKN83253.1"/>
    <property type="molecule type" value="Genomic_DNA"/>
</dbReference>
<dbReference type="PROSITE" id="PS50109">
    <property type="entry name" value="HIS_KIN"/>
    <property type="match status" value="1"/>
</dbReference>
<evidence type="ECO:0000256" key="9">
    <source>
        <dbReference type="ARBA" id="ARBA00022840"/>
    </source>
</evidence>
<dbReference type="Gene3D" id="3.30.565.10">
    <property type="entry name" value="Histidine kinase-like ATPase, C-terminal domain"/>
    <property type="match status" value="1"/>
</dbReference>
<feature type="transmembrane region" description="Helical" evidence="12">
    <location>
        <begin position="142"/>
        <end position="161"/>
    </location>
</feature>
<dbReference type="PRINTS" id="PR00344">
    <property type="entry name" value="BCTRLSENSOR"/>
</dbReference>
<gene>
    <name evidence="14" type="ORF">LCGC14_0301260</name>
</gene>
<evidence type="ECO:0000256" key="10">
    <source>
        <dbReference type="ARBA" id="ARBA00023012"/>
    </source>
</evidence>
<dbReference type="Gene3D" id="1.10.287.130">
    <property type="match status" value="1"/>
</dbReference>
<feature type="transmembrane region" description="Helical" evidence="12">
    <location>
        <begin position="30"/>
        <end position="48"/>
    </location>
</feature>
<keyword evidence="9" id="KW-0067">ATP-binding</keyword>
<dbReference type="InterPro" id="IPR003594">
    <property type="entry name" value="HATPase_dom"/>
</dbReference>
<accession>A0A0F9WW96</accession>
<evidence type="ECO:0000313" key="14">
    <source>
        <dbReference type="EMBL" id="KKN83253.1"/>
    </source>
</evidence>
<evidence type="ECO:0000256" key="6">
    <source>
        <dbReference type="ARBA" id="ARBA00022679"/>
    </source>
</evidence>
<dbReference type="InterPro" id="IPR004358">
    <property type="entry name" value="Sig_transdc_His_kin-like_C"/>
</dbReference>
<dbReference type="SUPFAM" id="SSF47384">
    <property type="entry name" value="Homodimeric domain of signal transducing histidine kinase"/>
    <property type="match status" value="1"/>
</dbReference>
<dbReference type="FunFam" id="1.10.287.130:FF:000001">
    <property type="entry name" value="Two-component sensor histidine kinase"/>
    <property type="match status" value="1"/>
</dbReference>
<keyword evidence="8" id="KW-0418">Kinase</keyword>
<evidence type="ECO:0000256" key="1">
    <source>
        <dbReference type="ARBA" id="ARBA00000085"/>
    </source>
</evidence>
<evidence type="ECO:0000256" key="8">
    <source>
        <dbReference type="ARBA" id="ARBA00022777"/>
    </source>
</evidence>
<keyword evidence="10" id="KW-0902">Two-component regulatory system</keyword>
<dbReference type="Pfam" id="PF00512">
    <property type="entry name" value="HisKA"/>
    <property type="match status" value="1"/>
</dbReference>
<dbReference type="GO" id="GO:0005886">
    <property type="term" value="C:plasma membrane"/>
    <property type="evidence" value="ECO:0007669"/>
    <property type="project" value="UniProtKB-SubCell"/>
</dbReference>
<evidence type="ECO:0000256" key="3">
    <source>
        <dbReference type="ARBA" id="ARBA00012438"/>
    </source>
</evidence>
<evidence type="ECO:0000256" key="4">
    <source>
        <dbReference type="ARBA" id="ARBA00022475"/>
    </source>
</evidence>
<sequence length="463" mass="50275">MQAIDNVNLPQTRPVLSRLRDYALVGSRAFAQRAIIYTVAIGLAGYYYDLYVALFFFAAIGICEVYDILVLRSILRNTRSKTLKIRKSLFHIYMTTALSATTISLFCIAIAIQQGVGNSHFLPLFLLISASIFAAMNNHQFLYVLGFRLAIYIGAILYIPIRDVVIARPSLDSEIWLNLFTALFVLGFVLELARTFIKGYSALMKNRLALQIEAKNALAASEAKTRFLSTVSHELRTPLTSIRGALDLINAGSAGEVPDKMSRLLDIATRNAHRLGELVGDLLLLQSADVGKFSLDLGNVDLAEVVNTAAHSFQPYASRFGVAVKIDVKTENPIVRGDRKRLYQVVVNLLSNAAKFSQAGGTISVGLGRDGENLVISVADQGIGIPEGSESVIFEEFGQLDSSDQRKFQGTGLGLSISKRIVDAHSGSIAYTSKLGYGTTFNVSLKAADAADGTKPQSYSDAA</sequence>
<comment type="subcellular location">
    <subcellularLocation>
        <location evidence="2">Cell membrane</location>
    </subcellularLocation>
</comment>
<feature type="domain" description="Histidine kinase" evidence="13">
    <location>
        <begin position="230"/>
        <end position="449"/>
    </location>
</feature>
<keyword evidence="5" id="KW-0597">Phosphoprotein</keyword>
<dbReference type="SMART" id="SM00387">
    <property type="entry name" value="HATPase_c"/>
    <property type="match status" value="1"/>
</dbReference>
<keyword evidence="11 12" id="KW-0472">Membrane</keyword>
<evidence type="ECO:0000256" key="7">
    <source>
        <dbReference type="ARBA" id="ARBA00022741"/>
    </source>
</evidence>
<evidence type="ECO:0000256" key="5">
    <source>
        <dbReference type="ARBA" id="ARBA00022553"/>
    </source>
</evidence>
<feature type="transmembrane region" description="Helical" evidence="12">
    <location>
        <begin position="176"/>
        <end position="197"/>
    </location>
</feature>
<keyword evidence="4" id="KW-1003">Cell membrane</keyword>
<protein>
    <recommendedName>
        <fullName evidence="3">histidine kinase</fullName>
        <ecNumber evidence="3">2.7.13.3</ecNumber>
    </recommendedName>
</protein>
<dbReference type="FunFam" id="3.30.565.10:FF:000023">
    <property type="entry name" value="PAS domain-containing sensor histidine kinase"/>
    <property type="match status" value="1"/>
</dbReference>
<dbReference type="InterPro" id="IPR036097">
    <property type="entry name" value="HisK_dim/P_sf"/>
</dbReference>
<dbReference type="EC" id="2.7.13.3" evidence="3"/>
<organism evidence="14">
    <name type="scientific">marine sediment metagenome</name>
    <dbReference type="NCBI Taxonomy" id="412755"/>
    <lineage>
        <taxon>unclassified sequences</taxon>
        <taxon>metagenomes</taxon>
        <taxon>ecological metagenomes</taxon>
    </lineage>
</organism>
<dbReference type="SUPFAM" id="SSF55874">
    <property type="entry name" value="ATPase domain of HSP90 chaperone/DNA topoisomerase II/histidine kinase"/>
    <property type="match status" value="1"/>
</dbReference>
<evidence type="ECO:0000256" key="11">
    <source>
        <dbReference type="ARBA" id="ARBA00023136"/>
    </source>
</evidence>
<proteinExistence type="predicted"/>
<dbReference type="InterPro" id="IPR003661">
    <property type="entry name" value="HisK_dim/P_dom"/>
</dbReference>
<dbReference type="PANTHER" id="PTHR43711:SF1">
    <property type="entry name" value="HISTIDINE KINASE 1"/>
    <property type="match status" value="1"/>
</dbReference>
<keyword evidence="12" id="KW-1133">Transmembrane helix</keyword>
<feature type="transmembrane region" description="Helical" evidence="12">
    <location>
        <begin position="54"/>
        <end position="71"/>
    </location>
</feature>
<evidence type="ECO:0000256" key="12">
    <source>
        <dbReference type="SAM" id="Phobius"/>
    </source>
</evidence>
<dbReference type="GO" id="GO:0005524">
    <property type="term" value="F:ATP binding"/>
    <property type="evidence" value="ECO:0007669"/>
    <property type="project" value="UniProtKB-KW"/>
</dbReference>
<dbReference type="GO" id="GO:0000155">
    <property type="term" value="F:phosphorelay sensor kinase activity"/>
    <property type="evidence" value="ECO:0007669"/>
    <property type="project" value="InterPro"/>
</dbReference>
<comment type="catalytic activity">
    <reaction evidence="1">
        <text>ATP + protein L-histidine = ADP + protein N-phospho-L-histidine.</text>
        <dbReference type="EC" id="2.7.13.3"/>
    </reaction>
</comment>
<name>A0A0F9WW96_9ZZZZ</name>
<dbReference type="InterPro" id="IPR036890">
    <property type="entry name" value="HATPase_C_sf"/>
</dbReference>